<feature type="domain" description="DUF4124" evidence="3">
    <location>
        <begin position="11"/>
        <end position="53"/>
    </location>
</feature>
<dbReference type="InterPro" id="IPR025392">
    <property type="entry name" value="DUF4124"/>
</dbReference>
<keyword evidence="2" id="KW-0732">Signal</keyword>
<organism evidence="5 6">
    <name type="scientific">Nitrosomonas oligotropha</name>
    <dbReference type="NCBI Taxonomy" id="42354"/>
    <lineage>
        <taxon>Bacteria</taxon>
        <taxon>Pseudomonadati</taxon>
        <taxon>Pseudomonadota</taxon>
        <taxon>Betaproteobacteria</taxon>
        <taxon>Nitrosomonadales</taxon>
        <taxon>Nitrosomonadaceae</taxon>
        <taxon>Nitrosomonas</taxon>
    </lineage>
</organism>
<feature type="coiled-coil region" evidence="1">
    <location>
        <begin position="64"/>
        <end position="147"/>
    </location>
</feature>
<evidence type="ECO:0000256" key="2">
    <source>
        <dbReference type="SAM" id="SignalP"/>
    </source>
</evidence>
<proteinExistence type="predicted"/>
<reference evidence="4 7" key="3">
    <citation type="submission" date="2018-04" db="EMBL/GenBank/DDBJ databases">
        <title>Active sludge and wastewater microbial communities from Klosterneuburg, Austria.</title>
        <authorList>
            <person name="Wagner M."/>
        </authorList>
    </citation>
    <scope>NUCLEOTIDE SEQUENCE [LARGE SCALE GENOMIC DNA]</scope>
    <source>
        <strain evidence="4 7">Nm49</strain>
    </source>
</reference>
<evidence type="ECO:0000313" key="6">
    <source>
        <dbReference type="Proteomes" id="UP000198814"/>
    </source>
</evidence>
<gene>
    <name evidence="4" type="ORF">C8R26_103101</name>
    <name evidence="5" type="ORF">SAMN05216333_105110</name>
</gene>
<feature type="signal peptide" evidence="2">
    <location>
        <begin position="1"/>
        <end position="20"/>
    </location>
</feature>
<dbReference type="RefSeq" id="WP_090316779.1">
    <property type="nucleotide sequence ID" value="NZ_FNOE01000005.1"/>
</dbReference>
<feature type="chain" id="PRO_5035113265" evidence="2">
    <location>
        <begin position="21"/>
        <end position="149"/>
    </location>
</feature>
<dbReference type="OrthoDB" id="8547929at2"/>
<keyword evidence="1" id="KW-0175">Coiled coil</keyword>
<dbReference type="Pfam" id="PF13511">
    <property type="entry name" value="DUF4124"/>
    <property type="match status" value="1"/>
</dbReference>
<reference evidence="6" key="2">
    <citation type="submission" date="2016-10" db="EMBL/GenBank/DDBJ databases">
        <authorList>
            <person name="Varghese N."/>
            <person name="Submissions S."/>
        </authorList>
    </citation>
    <scope>NUCLEOTIDE SEQUENCE [LARGE SCALE GENOMIC DNA]</scope>
    <source>
        <strain evidence="6">Nm76</strain>
    </source>
</reference>
<dbReference type="STRING" id="42354.SAMN05216333_105110"/>
<name>A0A1H8MIZ8_9PROT</name>
<dbReference type="Proteomes" id="UP000198814">
    <property type="component" value="Unassembled WGS sequence"/>
</dbReference>
<dbReference type="Proteomes" id="UP000244128">
    <property type="component" value="Unassembled WGS sequence"/>
</dbReference>
<accession>A0A1H8MIZ8</accession>
<evidence type="ECO:0000313" key="7">
    <source>
        <dbReference type="Proteomes" id="UP000244128"/>
    </source>
</evidence>
<protein>
    <submittedName>
        <fullName evidence="4">Uncharacterized protein DUF4124</fullName>
    </submittedName>
</protein>
<dbReference type="AlphaFoldDB" id="A0A1H8MIZ8"/>
<dbReference type="EMBL" id="QAOI01000003">
    <property type="protein sequence ID" value="PTQ78339.1"/>
    <property type="molecule type" value="Genomic_DNA"/>
</dbReference>
<keyword evidence="6" id="KW-1185">Reference proteome</keyword>
<dbReference type="EMBL" id="FODO01000005">
    <property type="protein sequence ID" value="SEO17289.1"/>
    <property type="molecule type" value="Genomic_DNA"/>
</dbReference>
<evidence type="ECO:0000313" key="5">
    <source>
        <dbReference type="EMBL" id="SEO17289.1"/>
    </source>
</evidence>
<reference evidence="5" key="1">
    <citation type="submission" date="2016-10" db="EMBL/GenBank/DDBJ databases">
        <authorList>
            <person name="de Groot N.N."/>
        </authorList>
    </citation>
    <scope>NUCLEOTIDE SEQUENCE [LARGE SCALE GENOMIC DNA]</scope>
    <source>
        <strain evidence="5">Nm76</strain>
    </source>
</reference>
<evidence type="ECO:0000256" key="1">
    <source>
        <dbReference type="SAM" id="Coils"/>
    </source>
</evidence>
<evidence type="ECO:0000313" key="4">
    <source>
        <dbReference type="EMBL" id="PTQ78339.1"/>
    </source>
</evidence>
<evidence type="ECO:0000259" key="3">
    <source>
        <dbReference type="Pfam" id="PF13511"/>
    </source>
</evidence>
<sequence>MKKNNFLLIVLAFFSYSIQAGVYKHVDERGNVTYSNVPSSNAKKIDLPPIVVVPSVDSGDVEERIAKRREAMKLEEQREKIQSRITEEEKRLGELKSDYKDGAPDRLGSERNYQRYLNRVERMREEIDAREKNLETLKKGLQEVSRNNP</sequence>